<evidence type="ECO:0000313" key="1">
    <source>
        <dbReference type="EMBL" id="AFK46733.1"/>
    </source>
</evidence>
<sequence length="37" mass="4347">MQLQFKPLLSNSTPSFFFWYLGFEPQTLHILCIVSVN</sequence>
<reference evidence="1" key="1">
    <citation type="submission" date="2012-05" db="EMBL/GenBank/DDBJ databases">
        <authorList>
            <person name="Krishnakumar V."/>
            <person name="Cheung F."/>
            <person name="Xiao Y."/>
            <person name="Chan A."/>
            <person name="Moskal W.A."/>
            <person name="Town C.D."/>
        </authorList>
    </citation>
    <scope>NUCLEOTIDE SEQUENCE</scope>
</reference>
<organism evidence="1">
    <name type="scientific">Medicago truncatula</name>
    <name type="common">Barrel medic</name>
    <name type="synonym">Medicago tribuloides</name>
    <dbReference type="NCBI Taxonomy" id="3880"/>
    <lineage>
        <taxon>Eukaryota</taxon>
        <taxon>Viridiplantae</taxon>
        <taxon>Streptophyta</taxon>
        <taxon>Embryophyta</taxon>
        <taxon>Tracheophyta</taxon>
        <taxon>Spermatophyta</taxon>
        <taxon>Magnoliopsida</taxon>
        <taxon>eudicotyledons</taxon>
        <taxon>Gunneridae</taxon>
        <taxon>Pentapetalae</taxon>
        <taxon>rosids</taxon>
        <taxon>fabids</taxon>
        <taxon>Fabales</taxon>
        <taxon>Fabaceae</taxon>
        <taxon>Papilionoideae</taxon>
        <taxon>50 kb inversion clade</taxon>
        <taxon>NPAAA clade</taxon>
        <taxon>Hologalegina</taxon>
        <taxon>IRL clade</taxon>
        <taxon>Trifolieae</taxon>
        <taxon>Medicago</taxon>
    </lineage>
</organism>
<name>I3T2J1_MEDTR</name>
<protein>
    <submittedName>
        <fullName evidence="1">Uncharacterized protein</fullName>
    </submittedName>
</protein>
<dbReference type="AlphaFoldDB" id="I3T2J1"/>
<accession>I3T2J1</accession>
<proteinExistence type="evidence at transcript level"/>
<dbReference type="EMBL" id="BT146939">
    <property type="protein sequence ID" value="AFK46733.1"/>
    <property type="molecule type" value="mRNA"/>
</dbReference>